<proteinExistence type="predicted"/>
<dbReference type="EMBL" id="JAELUP010000061">
    <property type="protein sequence ID" value="MBJ6361911.1"/>
    <property type="molecule type" value="Genomic_DNA"/>
</dbReference>
<evidence type="ECO:0000313" key="4">
    <source>
        <dbReference type="Proteomes" id="UP000640274"/>
    </source>
</evidence>
<dbReference type="Proteomes" id="UP000640274">
    <property type="component" value="Unassembled WGS sequence"/>
</dbReference>
<dbReference type="RefSeq" id="WP_199019462.1">
    <property type="nucleotide sequence ID" value="NZ_JAELUP010000061.1"/>
</dbReference>
<evidence type="ECO:0000259" key="2">
    <source>
        <dbReference type="PROSITE" id="PS51272"/>
    </source>
</evidence>
<feature type="domain" description="SLH" evidence="2">
    <location>
        <begin position="1148"/>
        <end position="1212"/>
    </location>
</feature>
<keyword evidence="4" id="KW-1185">Reference proteome</keyword>
<comment type="caution">
    <text evidence="3">The sequence shown here is derived from an EMBL/GenBank/DDBJ whole genome shotgun (WGS) entry which is preliminary data.</text>
</comment>
<keyword evidence="1" id="KW-0732">Signal</keyword>
<dbReference type="Pfam" id="PF00395">
    <property type="entry name" value="SLH"/>
    <property type="match status" value="2"/>
</dbReference>
<reference evidence="3" key="1">
    <citation type="submission" date="2020-12" db="EMBL/GenBank/DDBJ databases">
        <authorList>
            <person name="Huq M.A."/>
        </authorList>
    </citation>
    <scope>NUCLEOTIDE SEQUENCE</scope>
    <source>
        <strain evidence="3">MAHUQ-46</strain>
    </source>
</reference>
<organism evidence="3 4">
    <name type="scientific">Paenibacillus roseus</name>
    <dbReference type="NCBI Taxonomy" id="2798579"/>
    <lineage>
        <taxon>Bacteria</taxon>
        <taxon>Bacillati</taxon>
        <taxon>Bacillota</taxon>
        <taxon>Bacilli</taxon>
        <taxon>Bacillales</taxon>
        <taxon>Paenibacillaceae</taxon>
        <taxon>Paenibacillus</taxon>
    </lineage>
</organism>
<feature type="signal peptide" evidence="1">
    <location>
        <begin position="1"/>
        <end position="27"/>
    </location>
</feature>
<sequence>MKKALSILLTIALIITLLPPSAPVAKAAGANNFTFVNEQYSPESARVTTNERVTLNGTINNVIGSTISYSVYQINLVGDQQQVVNSNENQTSNITLSGNSIAVYNLQLFPGLNRITFKGTQGNSDVSDSIYIEYRNSPTLYNLVASLDGLQYEIQEEGTTVIHSVPSQGKSSADISISGRAPNADKVTVIVNNKSYTYSVNSTTNWSFIASPVNIRKGKNTVTIRVFNKNQFVETVRDVAFYNGQVTFYDMNLTTVSDAASLERNPNFSVEAENIKLKGKAIVPVKYDADTGTYKPSITEADLKYRRTANGAYSLIPVVTNEPGYTPTPSTRFMTLLFEIDLGTAGSGALPFDTLQYLQFQGMNVVKVPAGTDTSDLYTFRLRNKGLAFIEEIKFLPGFSGSTSDTQLEGMQGLDMKDADVFSLPMGVELLIGNPDAVAGNLNIVQIKSITDSTGKRYTDTDAVKKYDYEQRDVHYFTVKNVDGIEKQYARVFVQINKLPSTGKQTLNFALANAQATTDEFPVPITLLYGPYAKFETIYDGMQIKFDTTMQDSEGIDIITNEFGDFKGELLNIANSNDIRYTAAGGETQTVFFYVNNTEIPLEMDDAANNTNKAKFRLADGVENKKAAYNALYKSGENNIRIIFRTNKNNYQRDIKITLIPTNLPVIPAPNTEGVFPYSVSYNDPMPNDPNFQLTGNVYATKEARAKIYGTFGFIDLGTTLTSANSKRNSLGDQRTNYRLKITTAGKKDINWTLDNQLVTKSTTNASDNNQILAGNVVEGITVLYDFDKQSFAFMLPAQDLPSDGSPLVYNFYVYNSGENGPRASYRLEINPTTIPYTVLAPIREKRTLNQNYVEVIINSPGAETITINKVPAKKVIFRDYNDMVDGLPRLIPAFSAQVTNLRAGRDNKIDIVITRGKDRITDYFNVKYVPENIPGAQMLQKMTSSHKVFDNKLTLSFTKGTNLIRPDYNLPENLKGQVYEGNNLLFAIANPEDGVVDRHDYETVPANYDLDLSLGKILFSASFPQRFIKSSPVYWIDAGQADDPQTDKVYDPVAYGFDPYPFSVIEGESRPYYFNRPNNRELVPSKRGTLTLSYDPSIRQSGGVLVTVFRFDYYTQQWENIGGVVDDKKNTVRVPFDKFGYYVVAKLSYGFNDVTDHPYGRESMESIFAKGVMNAVDPSGSFGGDQYVTRAEFSRMLVRALEMKLSYDGATHFVDVPNLGSGINMESLWDYRYVETAARAGIVRGTQPRVFDPESAIIRQDAAVMLAKALNMKLETDASKVRSALQKAFMDEGSMDFYASPSILAIQKKGFIQGAPVDVNDPKRGKVFQPKARLLRSDAAIIIAKVMADQKKLPKLLS</sequence>
<gene>
    <name evidence="3" type="ORF">JFN88_11615</name>
</gene>
<dbReference type="InterPro" id="IPR001119">
    <property type="entry name" value="SLH_dom"/>
</dbReference>
<dbReference type="PROSITE" id="PS51272">
    <property type="entry name" value="SLH"/>
    <property type="match status" value="3"/>
</dbReference>
<evidence type="ECO:0000313" key="3">
    <source>
        <dbReference type="EMBL" id="MBJ6361911.1"/>
    </source>
</evidence>
<evidence type="ECO:0000256" key="1">
    <source>
        <dbReference type="SAM" id="SignalP"/>
    </source>
</evidence>
<name>A0A934J711_9BACL</name>
<feature type="domain" description="SLH" evidence="2">
    <location>
        <begin position="1287"/>
        <end position="1358"/>
    </location>
</feature>
<accession>A0A934J711</accession>
<feature type="chain" id="PRO_5037694124" evidence="1">
    <location>
        <begin position="28"/>
        <end position="1359"/>
    </location>
</feature>
<protein>
    <submittedName>
        <fullName evidence="3">S-layer homology domain-containing protein</fullName>
    </submittedName>
</protein>
<feature type="domain" description="SLH" evidence="2">
    <location>
        <begin position="1218"/>
        <end position="1281"/>
    </location>
</feature>